<evidence type="ECO:0000313" key="2">
    <source>
        <dbReference type="EMBL" id="MDV2684410.1"/>
    </source>
</evidence>
<dbReference type="EC" id="2.4.-.-" evidence="2"/>
<dbReference type="EMBL" id="JAWJBA010000002">
    <property type="protein sequence ID" value="MDV2684410.1"/>
    <property type="molecule type" value="Genomic_DNA"/>
</dbReference>
<dbReference type="Pfam" id="PF00534">
    <property type="entry name" value="Glycos_transf_1"/>
    <property type="match status" value="1"/>
</dbReference>
<evidence type="ECO:0000313" key="3">
    <source>
        <dbReference type="Proteomes" id="UP001287282"/>
    </source>
</evidence>
<accession>A0ABU3X951</accession>
<dbReference type="RefSeq" id="WP_317121642.1">
    <property type="nucleotide sequence ID" value="NZ_JAWJBA010000002.1"/>
</dbReference>
<feature type="domain" description="Glycosyl transferase family 1" evidence="1">
    <location>
        <begin position="230"/>
        <end position="369"/>
    </location>
</feature>
<dbReference type="PANTHER" id="PTHR12526">
    <property type="entry name" value="GLYCOSYLTRANSFERASE"/>
    <property type="match status" value="1"/>
</dbReference>
<dbReference type="InterPro" id="IPR001296">
    <property type="entry name" value="Glyco_trans_1"/>
</dbReference>
<gene>
    <name evidence="2" type="ORF">RYX56_08505</name>
</gene>
<sequence length="395" mass="45614">MMDKPSRDLEWEKDMLGLFVHDHRFPKVESEYYHSYGFDEEFFNRYLSIFDKMAVIGREYNFKISSGDKAEKVQPDIEFLTILDLKQLKNKDIRDMINQKIKNSDYLVIRVPSILGLYAVRMAQQYKKPYLIEVVGCPWDAIANKGLTKIIPAAAITHLTKKAIRTSKYTVYVTEEFLERRYPTNGKYIACSNVTLNSVDDNFLSKRLEQIDKLEPNKIILGTCATVDVIYKGQQDVIAAIAKLKDEGYYIEYQLVGGGDTSYLKSIAQKYGVAEQVEFVGSLKHEDVFKWLEQIDIYVHPSKQEGLSRAIIEAMSKGCPIFGADAGGIHELIDDDYIFDKGNIQQIYDIFKSFNQKTMKEQAEENQKNSKKYLKSVLYKRRNGFFKEFIGENNI</sequence>
<keyword evidence="2" id="KW-0328">Glycosyltransferase</keyword>
<dbReference type="PANTHER" id="PTHR12526:SF630">
    <property type="entry name" value="GLYCOSYLTRANSFERASE"/>
    <property type="match status" value="1"/>
</dbReference>
<dbReference type="GO" id="GO:0016757">
    <property type="term" value="F:glycosyltransferase activity"/>
    <property type="evidence" value="ECO:0007669"/>
    <property type="project" value="UniProtKB-KW"/>
</dbReference>
<dbReference type="SUPFAM" id="SSF53756">
    <property type="entry name" value="UDP-Glycosyltransferase/glycogen phosphorylase"/>
    <property type="match status" value="1"/>
</dbReference>
<evidence type="ECO:0000259" key="1">
    <source>
        <dbReference type="Pfam" id="PF00534"/>
    </source>
</evidence>
<reference evidence="2 3" key="1">
    <citation type="submission" date="2023-10" db="EMBL/GenBank/DDBJ databases">
        <title>Screening of Alkalihalobacillus lindianensis BZ-TG-R113 and Its Alleviation of Salt Stress on Rapeseed Growth.</title>
        <authorList>
            <person name="Zhao B."/>
            <person name="Guo T."/>
        </authorList>
    </citation>
    <scope>NUCLEOTIDE SEQUENCE [LARGE SCALE GENOMIC DNA]</scope>
    <source>
        <strain evidence="2 3">BZ-TG-R113</strain>
    </source>
</reference>
<dbReference type="CDD" id="cd03801">
    <property type="entry name" value="GT4_PimA-like"/>
    <property type="match status" value="1"/>
</dbReference>
<comment type="caution">
    <text evidence="2">The sequence shown here is derived from an EMBL/GenBank/DDBJ whole genome shotgun (WGS) entry which is preliminary data.</text>
</comment>
<dbReference type="Proteomes" id="UP001287282">
    <property type="component" value="Unassembled WGS sequence"/>
</dbReference>
<proteinExistence type="predicted"/>
<dbReference type="Gene3D" id="3.40.50.2000">
    <property type="entry name" value="Glycogen Phosphorylase B"/>
    <property type="match status" value="2"/>
</dbReference>
<organism evidence="2 3">
    <name type="scientific">Alkalihalophilus lindianensis</name>
    <dbReference type="NCBI Taxonomy" id="1630542"/>
    <lineage>
        <taxon>Bacteria</taxon>
        <taxon>Bacillati</taxon>
        <taxon>Bacillota</taxon>
        <taxon>Bacilli</taxon>
        <taxon>Bacillales</taxon>
        <taxon>Bacillaceae</taxon>
        <taxon>Alkalihalophilus</taxon>
    </lineage>
</organism>
<keyword evidence="3" id="KW-1185">Reference proteome</keyword>
<name>A0ABU3X951_9BACI</name>
<protein>
    <submittedName>
        <fullName evidence="2">Glycosyltransferase family 4 protein</fullName>
        <ecNumber evidence="2">2.4.-.-</ecNumber>
    </submittedName>
</protein>
<keyword evidence="2" id="KW-0808">Transferase</keyword>